<reference evidence="5 6" key="1">
    <citation type="journal article" date="2012" name="Int. J. Syst. Evol. Microbiol.">
        <title>Vibrio caribbeanicus sp. nov., isolated from the marine sponge Scleritoderma cyanea.</title>
        <authorList>
            <person name="Hoffmann M."/>
            <person name="Monday S.R."/>
            <person name="Allard M.W."/>
            <person name="Strain E.A."/>
            <person name="Whittaker P."/>
            <person name="Naum M."/>
            <person name="McCarthy P.J."/>
            <person name="Lopez J.V."/>
            <person name="Fischer M."/>
            <person name="Brown E.W."/>
        </authorList>
    </citation>
    <scope>NUCLEOTIDE SEQUENCE [LARGE SCALE GENOMIC DNA]</scope>
    <source>
        <strain evidence="5 6">LMG 19158</strain>
    </source>
</reference>
<dbReference type="InterPro" id="IPR044946">
    <property type="entry name" value="Restrct_endonuc_typeI_TRD_sf"/>
</dbReference>
<evidence type="ECO:0000313" key="6">
    <source>
        <dbReference type="Proteomes" id="UP000004349"/>
    </source>
</evidence>
<dbReference type="InterPro" id="IPR052021">
    <property type="entry name" value="Type-I_RS_S_subunit"/>
</dbReference>
<dbReference type="GO" id="GO:0003677">
    <property type="term" value="F:DNA binding"/>
    <property type="evidence" value="ECO:0007669"/>
    <property type="project" value="UniProtKB-KW"/>
</dbReference>
<evidence type="ECO:0000256" key="3">
    <source>
        <dbReference type="ARBA" id="ARBA00023125"/>
    </source>
</evidence>
<comment type="similarity">
    <text evidence="1">Belongs to the type-I restriction system S methylase family.</text>
</comment>
<dbReference type="AlphaFoldDB" id="F9RJA4"/>
<feature type="domain" description="Type I restriction modification DNA specificity" evidence="4">
    <location>
        <begin position="229"/>
        <end position="370"/>
    </location>
</feature>
<dbReference type="Pfam" id="PF01420">
    <property type="entry name" value="Methylase_S"/>
    <property type="match status" value="2"/>
</dbReference>
<evidence type="ECO:0000259" key="4">
    <source>
        <dbReference type="Pfam" id="PF01420"/>
    </source>
</evidence>
<dbReference type="Gene3D" id="3.90.220.20">
    <property type="entry name" value="DNA methylase specificity domains"/>
    <property type="match status" value="2"/>
</dbReference>
<feature type="domain" description="Type I restriction modification DNA specificity" evidence="4">
    <location>
        <begin position="60"/>
        <end position="180"/>
    </location>
</feature>
<keyword evidence="3" id="KW-0238">DNA-binding</keyword>
<dbReference type="InterPro" id="IPR000055">
    <property type="entry name" value="Restrct_endonuc_typeI_TRD"/>
</dbReference>
<dbReference type="Gene3D" id="1.10.287.1120">
    <property type="entry name" value="Bipartite methylase S protein"/>
    <property type="match status" value="1"/>
</dbReference>
<name>F9RJA4_9VIBR</name>
<dbReference type="eggNOG" id="COG0732">
    <property type="taxonomic scope" value="Bacteria"/>
</dbReference>
<evidence type="ECO:0000256" key="2">
    <source>
        <dbReference type="ARBA" id="ARBA00022747"/>
    </source>
</evidence>
<sequence length="429" mass="47443">MRFKTDELTSYVSRGIAPKYTDIIDGAATVVNQKCIRDYQVNLELARLNDLSKRKVPTEKLVQKYDVLVNSTGVGTLGRVGQFLGNEANLTVDTHVTIVRPDKDVIDPLFFGYLMKSKQSLIESFATGTTGQTELSRDSIKEMEVSFVENREHQQAIGNFLLAIDRKLQLNKATNQTLEQMAQAIFKSWFVDFDPVKAKMAGEQPEGMDAATASLFPEKLVESELGLIPEGWEVSTLSSLIQLTGGGTPKRSEETYWNGDIPWFSVRDVPSGSNVFVVDTDEKITELGLNKSSTKLLPKGTTIITARGTVGKLALVGTDMCMNQSCYGIRGKEVGDFYNYFNLNEAVSTLQRNTHGAVFDTITTKTFDTYSMAFSGIELANKFDALVAPLLQKIEANVRQNIELSTLRDTLLPKLLSGELIPSSMVEEV</sequence>
<gene>
    <name evidence="5" type="ORF">VIS19158_04276</name>
</gene>
<keyword evidence="2" id="KW-0680">Restriction system</keyword>
<dbReference type="PANTHER" id="PTHR30408">
    <property type="entry name" value="TYPE-1 RESTRICTION ENZYME ECOKI SPECIFICITY PROTEIN"/>
    <property type="match status" value="1"/>
</dbReference>
<protein>
    <submittedName>
        <fullName evidence="5">Restriction modification system DNA specificity domain protein</fullName>
    </submittedName>
</protein>
<organism evidence="5 6">
    <name type="scientific">Vibrio scophthalmi LMG 19158</name>
    <dbReference type="NCBI Taxonomy" id="870967"/>
    <lineage>
        <taxon>Bacteria</taxon>
        <taxon>Pseudomonadati</taxon>
        <taxon>Pseudomonadota</taxon>
        <taxon>Gammaproteobacteria</taxon>
        <taxon>Vibrionales</taxon>
        <taxon>Vibrionaceae</taxon>
        <taxon>Vibrio</taxon>
    </lineage>
</organism>
<proteinExistence type="inferred from homology"/>
<dbReference type="RefSeq" id="WP_005593129.1">
    <property type="nucleotide sequence ID" value="NZ_AFWE01000040.1"/>
</dbReference>
<dbReference type="GO" id="GO:0009307">
    <property type="term" value="P:DNA restriction-modification system"/>
    <property type="evidence" value="ECO:0007669"/>
    <property type="project" value="UniProtKB-KW"/>
</dbReference>
<dbReference type="Proteomes" id="UP000004349">
    <property type="component" value="Unassembled WGS sequence"/>
</dbReference>
<dbReference type="EMBL" id="AFWE01000040">
    <property type="protein sequence ID" value="EGU41032.1"/>
    <property type="molecule type" value="Genomic_DNA"/>
</dbReference>
<evidence type="ECO:0000256" key="1">
    <source>
        <dbReference type="ARBA" id="ARBA00010923"/>
    </source>
</evidence>
<dbReference type="CDD" id="cd17243">
    <property type="entry name" value="RMtype1_S_AchA6I-TRD2-CR2_like"/>
    <property type="match status" value="1"/>
</dbReference>
<comment type="caution">
    <text evidence="5">The sequence shown here is derived from an EMBL/GenBank/DDBJ whole genome shotgun (WGS) entry which is preliminary data.</text>
</comment>
<accession>F9RJA4</accession>
<dbReference type="PANTHER" id="PTHR30408:SF13">
    <property type="entry name" value="TYPE I RESTRICTION ENZYME HINDI SPECIFICITY SUBUNIT"/>
    <property type="match status" value="1"/>
</dbReference>
<evidence type="ECO:0000313" key="5">
    <source>
        <dbReference type="EMBL" id="EGU41032.1"/>
    </source>
</evidence>
<dbReference type="SUPFAM" id="SSF116734">
    <property type="entry name" value="DNA methylase specificity domain"/>
    <property type="match status" value="2"/>
</dbReference>